<evidence type="ECO:0000313" key="3">
    <source>
        <dbReference type="Proteomes" id="UP001174839"/>
    </source>
</evidence>
<keyword evidence="1" id="KW-1133">Transmembrane helix</keyword>
<keyword evidence="1" id="KW-0472">Membrane</keyword>
<feature type="transmembrane region" description="Helical" evidence="1">
    <location>
        <begin position="45"/>
        <end position="66"/>
    </location>
</feature>
<gene>
    <name evidence="2" type="ORF">QU605_12900</name>
</gene>
<comment type="caution">
    <text evidence="2">The sequence shown here is derived from an EMBL/GenBank/DDBJ whole genome shotgun (WGS) entry which is preliminary data.</text>
</comment>
<dbReference type="EMBL" id="JAUDUY010000008">
    <property type="protein sequence ID" value="MDM9632376.1"/>
    <property type="molecule type" value="Genomic_DNA"/>
</dbReference>
<sequence length="73" mass="8619">MKNFLNDWRMVILICLTLGLAPYFPEPHIWGKLRWVRGGATGMTIMDWFDLVFHGLPWILLIRLIVIKLRPQS</sequence>
<keyword evidence="1" id="KW-0812">Transmembrane</keyword>
<feature type="transmembrane region" description="Helical" evidence="1">
    <location>
        <begin position="7"/>
        <end position="25"/>
    </location>
</feature>
<evidence type="ECO:0008006" key="4">
    <source>
        <dbReference type="Google" id="ProtNLM"/>
    </source>
</evidence>
<reference evidence="2" key="1">
    <citation type="submission" date="2023-06" db="EMBL/GenBank/DDBJ databases">
        <title>Robiginitalea aurantiacus sp. nov. and Algoriphagus sediminis sp. nov., isolated from coastal sediment.</title>
        <authorList>
            <person name="Zhou Z.Y."/>
            <person name="An J."/>
            <person name="Jia Y.W."/>
            <person name="Du Z.J."/>
        </authorList>
    </citation>
    <scope>NUCLEOTIDE SEQUENCE</scope>
    <source>
        <strain evidence="2">M39</strain>
    </source>
</reference>
<evidence type="ECO:0000256" key="1">
    <source>
        <dbReference type="SAM" id="Phobius"/>
    </source>
</evidence>
<protein>
    <recommendedName>
        <fullName evidence="4">RND transporter</fullName>
    </recommendedName>
</protein>
<proteinExistence type="predicted"/>
<name>A0ABT7WHI8_9FLAO</name>
<evidence type="ECO:0000313" key="2">
    <source>
        <dbReference type="EMBL" id="MDM9632376.1"/>
    </source>
</evidence>
<accession>A0ABT7WHI8</accession>
<dbReference type="RefSeq" id="WP_289725741.1">
    <property type="nucleotide sequence ID" value="NZ_JAUDUY010000008.1"/>
</dbReference>
<organism evidence="2 3">
    <name type="scientific">Robiginitalea aurantiaca</name>
    <dbReference type="NCBI Taxonomy" id="3056915"/>
    <lineage>
        <taxon>Bacteria</taxon>
        <taxon>Pseudomonadati</taxon>
        <taxon>Bacteroidota</taxon>
        <taxon>Flavobacteriia</taxon>
        <taxon>Flavobacteriales</taxon>
        <taxon>Flavobacteriaceae</taxon>
        <taxon>Robiginitalea</taxon>
    </lineage>
</organism>
<dbReference type="Proteomes" id="UP001174839">
    <property type="component" value="Unassembled WGS sequence"/>
</dbReference>
<keyword evidence="3" id="KW-1185">Reference proteome</keyword>